<organism evidence="1 2">
    <name type="scientific">Pseudomonas fluorescens</name>
    <dbReference type="NCBI Taxonomy" id="294"/>
    <lineage>
        <taxon>Bacteria</taxon>
        <taxon>Pseudomonadati</taxon>
        <taxon>Pseudomonadota</taxon>
        <taxon>Gammaproteobacteria</taxon>
        <taxon>Pseudomonadales</taxon>
        <taxon>Pseudomonadaceae</taxon>
        <taxon>Pseudomonas</taxon>
    </lineage>
</organism>
<feature type="non-terminal residue" evidence="1">
    <location>
        <position position="105"/>
    </location>
</feature>
<evidence type="ECO:0000313" key="1">
    <source>
        <dbReference type="EMBL" id="KJZ51820.1"/>
    </source>
</evidence>
<dbReference type="RefSeq" id="WP_046057195.1">
    <property type="nucleotide sequence ID" value="NZ_LACH01000157.1"/>
</dbReference>
<dbReference type="PATRIC" id="fig|294.133.peg.882"/>
<protein>
    <submittedName>
        <fullName evidence="1">Uncharacterized protein</fullName>
    </submittedName>
</protein>
<reference evidence="1 2" key="1">
    <citation type="submission" date="2015-03" db="EMBL/GenBank/DDBJ databases">
        <title>Comparative genomics of Pseudomonas insights into diversity of traits involved in vanlence and defense.</title>
        <authorList>
            <person name="Qin Y."/>
        </authorList>
    </citation>
    <scope>NUCLEOTIDE SEQUENCE [LARGE SCALE GENOMIC DNA]</scope>
    <source>
        <strain evidence="1 2">H24</strain>
    </source>
</reference>
<comment type="caution">
    <text evidence="1">The sequence shown here is derived from an EMBL/GenBank/DDBJ whole genome shotgun (WGS) entry which is preliminary data.</text>
</comment>
<proteinExistence type="predicted"/>
<sequence length="105" mass="11570">ADDPGLGFAKGARAGIRRLYPLFKVNLSINGTVKGELIGLALKLYIDYIVELLRDLSLKLVERIKDLLLLLKELSDIVKGDLIKVDLIEVVVNKVVKAGVKVGFR</sequence>
<accession>A0A0F4U6E6</accession>
<dbReference type="Proteomes" id="UP000033400">
    <property type="component" value="Unassembled WGS sequence"/>
</dbReference>
<name>A0A0F4U6E6_PSEFL</name>
<dbReference type="AlphaFoldDB" id="A0A0F4U6E6"/>
<gene>
    <name evidence="1" type="ORF">VD17_31175</name>
</gene>
<feature type="non-terminal residue" evidence="1">
    <location>
        <position position="1"/>
    </location>
</feature>
<dbReference type="EMBL" id="LACH01000157">
    <property type="protein sequence ID" value="KJZ51820.1"/>
    <property type="molecule type" value="Genomic_DNA"/>
</dbReference>
<evidence type="ECO:0000313" key="2">
    <source>
        <dbReference type="Proteomes" id="UP000033400"/>
    </source>
</evidence>